<protein>
    <submittedName>
        <fullName evidence="1">Uncharacterized protein</fullName>
    </submittedName>
</protein>
<name>A0A0A9CJJ3_ARUDO</name>
<dbReference type="EMBL" id="GBRH01226213">
    <property type="protein sequence ID" value="JAD71682.1"/>
    <property type="molecule type" value="Transcribed_RNA"/>
</dbReference>
<dbReference type="AlphaFoldDB" id="A0A0A9CJJ3"/>
<organism evidence="1">
    <name type="scientific">Arundo donax</name>
    <name type="common">Giant reed</name>
    <name type="synonym">Donax arundinaceus</name>
    <dbReference type="NCBI Taxonomy" id="35708"/>
    <lineage>
        <taxon>Eukaryota</taxon>
        <taxon>Viridiplantae</taxon>
        <taxon>Streptophyta</taxon>
        <taxon>Embryophyta</taxon>
        <taxon>Tracheophyta</taxon>
        <taxon>Spermatophyta</taxon>
        <taxon>Magnoliopsida</taxon>
        <taxon>Liliopsida</taxon>
        <taxon>Poales</taxon>
        <taxon>Poaceae</taxon>
        <taxon>PACMAD clade</taxon>
        <taxon>Arundinoideae</taxon>
        <taxon>Arundineae</taxon>
        <taxon>Arundo</taxon>
    </lineage>
</organism>
<accession>A0A0A9CJJ3</accession>
<sequence>MKGRSPGLCLKACGTGARTPVGGS</sequence>
<reference evidence="1" key="1">
    <citation type="submission" date="2014-09" db="EMBL/GenBank/DDBJ databases">
        <authorList>
            <person name="Magalhaes I.L.F."/>
            <person name="Oliveira U."/>
            <person name="Santos F.R."/>
            <person name="Vidigal T.H.D.A."/>
            <person name="Brescovit A.D."/>
            <person name="Santos A.J."/>
        </authorList>
    </citation>
    <scope>NUCLEOTIDE SEQUENCE</scope>
    <source>
        <tissue evidence="1">Shoot tissue taken approximately 20 cm above the soil surface</tissue>
    </source>
</reference>
<evidence type="ECO:0000313" key="1">
    <source>
        <dbReference type="EMBL" id="JAD71682.1"/>
    </source>
</evidence>
<proteinExistence type="predicted"/>
<reference evidence="1" key="2">
    <citation type="journal article" date="2015" name="Data Brief">
        <title>Shoot transcriptome of the giant reed, Arundo donax.</title>
        <authorList>
            <person name="Barrero R.A."/>
            <person name="Guerrero F.D."/>
            <person name="Moolhuijzen P."/>
            <person name="Goolsby J.A."/>
            <person name="Tidwell J."/>
            <person name="Bellgard S.E."/>
            <person name="Bellgard M.I."/>
        </authorList>
    </citation>
    <scope>NUCLEOTIDE SEQUENCE</scope>
    <source>
        <tissue evidence="1">Shoot tissue taken approximately 20 cm above the soil surface</tissue>
    </source>
</reference>